<feature type="signal peptide" evidence="1">
    <location>
        <begin position="1"/>
        <end position="24"/>
    </location>
</feature>
<dbReference type="Proteomes" id="UP001165083">
    <property type="component" value="Unassembled WGS sequence"/>
</dbReference>
<comment type="caution">
    <text evidence="2">The sequence shown here is derived from an EMBL/GenBank/DDBJ whole genome shotgun (WGS) entry which is preliminary data.</text>
</comment>
<keyword evidence="3" id="KW-1185">Reference proteome</keyword>
<evidence type="ECO:0000313" key="2">
    <source>
        <dbReference type="EMBL" id="GMF32073.1"/>
    </source>
</evidence>
<evidence type="ECO:0000256" key="1">
    <source>
        <dbReference type="SAM" id="SignalP"/>
    </source>
</evidence>
<dbReference type="OrthoDB" id="10254304at2759"/>
<feature type="chain" id="PRO_5040907916" evidence="1">
    <location>
        <begin position="25"/>
        <end position="109"/>
    </location>
</feature>
<organism evidence="2 3">
    <name type="scientific">Phytophthora lilii</name>
    <dbReference type="NCBI Taxonomy" id="2077276"/>
    <lineage>
        <taxon>Eukaryota</taxon>
        <taxon>Sar</taxon>
        <taxon>Stramenopiles</taxon>
        <taxon>Oomycota</taxon>
        <taxon>Peronosporomycetes</taxon>
        <taxon>Peronosporales</taxon>
        <taxon>Peronosporaceae</taxon>
        <taxon>Phytophthora</taxon>
    </lineage>
</organism>
<keyword evidence="1" id="KW-0732">Signal</keyword>
<gene>
    <name evidence="2" type="ORF">Plil01_001372100</name>
</gene>
<protein>
    <submittedName>
        <fullName evidence="2">Unnamed protein product</fullName>
    </submittedName>
</protein>
<name>A0A9W7CI46_9STRA</name>
<evidence type="ECO:0000313" key="3">
    <source>
        <dbReference type="Proteomes" id="UP001165083"/>
    </source>
</evidence>
<reference evidence="2" key="1">
    <citation type="submission" date="2023-04" db="EMBL/GenBank/DDBJ databases">
        <title>Phytophthora lilii NBRC 32176.</title>
        <authorList>
            <person name="Ichikawa N."/>
            <person name="Sato H."/>
            <person name="Tonouchi N."/>
        </authorList>
    </citation>
    <scope>NUCLEOTIDE SEQUENCE</scope>
    <source>
        <strain evidence="2">NBRC 32176</strain>
    </source>
</reference>
<dbReference type="EMBL" id="BSXW01000954">
    <property type="protein sequence ID" value="GMF32073.1"/>
    <property type="molecule type" value="Genomic_DNA"/>
</dbReference>
<accession>A0A9W7CI46</accession>
<sequence>MLLTSCISLSAVLLLLKHRESSCGVNTTQSSSQLDVIGTVYGSKLASELTAFEHVRDATAAGSMDLQREVRGYVSNANYQYVPIATIKDEQTVWLSFFHFANFNRCCCL</sequence>
<proteinExistence type="predicted"/>
<dbReference type="AlphaFoldDB" id="A0A9W7CI46"/>